<sequence length="164" mass="17474">MPITLGSYSLYMQTTSAGGERRDLELALGEQINALLGATRALSERSAAHFHPGLQPAAFHIARWLYAFGPARPSAVAEAVGMDRSSTSTLIGKMRSLGLLESSPAAGDRRGVVVGLGAEGRRRVAVTLEERGREFSARTRDWSEADLAHLTRLLARLTSGEAGG</sequence>
<organism evidence="2 3">
    <name type="scientific">Actinocorallia herbida</name>
    <dbReference type="NCBI Taxonomy" id="58109"/>
    <lineage>
        <taxon>Bacteria</taxon>
        <taxon>Bacillati</taxon>
        <taxon>Actinomycetota</taxon>
        <taxon>Actinomycetes</taxon>
        <taxon>Streptosporangiales</taxon>
        <taxon>Thermomonosporaceae</taxon>
        <taxon>Actinocorallia</taxon>
    </lineage>
</organism>
<dbReference type="SMART" id="SM00347">
    <property type="entry name" value="HTH_MARR"/>
    <property type="match status" value="1"/>
</dbReference>
<name>A0A3N1CW28_9ACTN</name>
<dbReference type="InterPro" id="IPR000835">
    <property type="entry name" value="HTH_MarR-typ"/>
</dbReference>
<dbReference type="InterPro" id="IPR039422">
    <property type="entry name" value="MarR/SlyA-like"/>
</dbReference>
<reference evidence="2 3" key="1">
    <citation type="submission" date="2018-11" db="EMBL/GenBank/DDBJ databases">
        <title>Sequencing the genomes of 1000 actinobacteria strains.</title>
        <authorList>
            <person name="Klenk H.-P."/>
        </authorList>
    </citation>
    <scope>NUCLEOTIDE SEQUENCE [LARGE SCALE GENOMIC DNA]</scope>
    <source>
        <strain evidence="2 3">DSM 44254</strain>
    </source>
</reference>
<comment type="caution">
    <text evidence="2">The sequence shown here is derived from an EMBL/GenBank/DDBJ whole genome shotgun (WGS) entry which is preliminary data.</text>
</comment>
<dbReference type="Gene3D" id="1.10.10.10">
    <property type="entry name" value="Winged helix-like DNA-binding domain superfamily/Winged helix DNA-binding domain"/>
    <property type="match status" value="1"/>
</dbReference>
<accession>A0A3N1CW28</accession>
<keyword evidence="2" id="KW-0238">DNA-binding</keyword>
<dbReference type="PANTHER" id="PTHR33164">
    <property type="entry name" value="TRANSCRIPTIONAL REGULATOR, MARR FAMILY"/>
    <property type="match status" value="1"/>
</dbReference>
<evidence type="ECO:0000259" key="1">
    <source>
        <dbReference type="PROSITE" id="PS50995"/>
    </source>
</evidence>
<dbReference type="GO" id="GO:0006950">
    <property type="term" value="P:response to stress"/>
    <property type="evidence" value="ECO:0007669"/>
    <property type="project" value="TreeGrafter"/>
</dbReference>
<feature type="domain" description="HTH marR-type" evidence="1">
    <location>
        <begin position="28"/>
        <end position="159"/>
    </location>
</feature>
<dbReference type="EMBL" id="RJKE01000001">
    <property type="protein sequence ID" value="ROO85487.1"/>
    <property type="molecule type" value="Genomic_DNA"/>
</dbReference>
<dbReference type="Pfam" id="PF12802">
    <property type="entry name" value="MarR_2"/>
    <property type="match status" value="1"/>
</dbReference>
<dbReference type="SUPFAM" id="SSF46785">
    <property type="entry name" value="Winged helix' DNA-binding domain"/>
    <property type="match status" value="1"/>
</dbReference>
<evidence type="ECO:0000313" key="2">
    <source>
        <dbReference type="EMBL" id="ROO85487.1"/>
    </source>
</evidence>
<dbReference type="GO" id="GO:0003677">
    <property type="term" value="F:DNA binding"/>
    <property type="evidence" value="ECO:0007669"/>
    <property type="project" value="UniProtKB-KW"/>
</dbReference>
<keyword evidence="3" id="KW-1185">Reference proteome</keyword>
<evidence type="ECO:0000313" key="3">
    <source>
        <dbReference type="Proteomes" id="UP000272400"/>
    </source>
</evidence>
<dbReference type="Proteomes" id="UP000272400">
    <property type="component" value="Unassembled WGS sequence"/>
</dbReference>
<protein>
    <submittedName>
        <fullName evidence="2">DNA-binding MarR family transcriptional regulator</fullName>
    </submittedName>
</protein>
<dbReference type="InterPro" id="IPR036390">
    <property type="entry name" value="WH_DNA-bd_sf"/>
</dbReference>
<dbReference type="PROSITE" id="PS50995">
    <property type="entry name" value="HTH_MARR_2"/>
    <property type="match status" value="1"/>
</dbReference>
<proteinExistence type="predicted"/>
<dbReference type="InterPro" id="IPR036388">
    <property type="entry name" value="WH-like_DNA-bd_sf"/>
</dbReference>
<dbReference type="PANTHER" id="PTHR33164:SF57">
    <property type="entry name" value="MARR-FAMILY TRANSCRIPTIONAL REGULATOR"/>
    <property type="match status" value="1"/>
</dbReference>
<gene>
    <name evidence="2" type="ORF">EDD29_3032</name>
</gene>
<dbReference type="AlphaFoldDB" id="A0A3N1CW28"/>
<dbReference type="GO" id="GO:0003700">
    <property type="term" value="F:DNA-binding transcription factor activity"/>
    <property type="evidence" value="ECO:0007669"/>
    <property type="project" value="InterPro"/>
</dbReference>